<reference evidence="2" key="1">
    <citation type="submission" date="2020-11" db="EMBL/GenBank/DDBJ databases">
        <authorList>
            <consortium name="DOE Joint Genome Institute"/>
            <person name="Ahrendt S."/>
            <person name="Riley R."/>
            <person name="Andreopoulos W."/>
            <person name="Labutti K."/>
            <person name="Pangilinan J."/>
            <person name="Ruiz-Duenas F.J."/>
            <person name="Barrasa J.M."/>
            <person name="Sanchez-Garcia M."/>
            <person name="Camarero S."/>
            <person name="Miyauchi S."/>
            <person name="Serrano A."/>
            <person name="Linde D."/>
            <person name="Babiker R."/>
            <person name="Drula E."/>
            <person name="Ayuso-Fernandez I."/>
            <person name="Pacheco R."/>
            <person name="Padilla G."/>
            <person name="Ferreira P."/>
            <person name="Barriuso J."/>
            <person name="Kellner H."/>
            <person name="Castanera R."/>
            <person name="Alfaro M."/>
            <person name="Ramirez L."/>
            <person name="Pisabarro A.G."/>
            <person name="Kuo A."/>
            <person name="Tritt A."/>
            <person name="Lipzen A."/>
            <person name="He G."/>
            <person name="Yan M."/>
            <person name="Ng V."/>
            <person name="Cullen D."/>
            <person name="Martin F."/>
            <person name="Rosso M.-N."/>
            <person name="Henrissat B."/>
            <person name="Hibbett D."/>
            <person name="Martinez A.T."/>
            <person name="Grigoriev I.V."/>
        </authorList>
    </citation>
    <scope>NUCLEOTIDE SEQUENCE</scope>
    <source>
        <strain evidence="2">CIRM-BRFM 674</strain>
    </source>
</reference>
<evidence type="ECO:0000313" key="3">
    <source>
        <dbReference type="Proteomes" id="UP000807469"/>
    </source>
</evidence>
<proteinExistence type="predicted"/>
<protein>
    <recommendedName>
        <fullName evidence="4">Secreted protein</fullName>
    </recommendedName>
</protein>
<gene>
    <name evidence="2" type="ORF">BDN70DRAFT_938252</name>
</gene>
<dbReference type="EMBL" id="MU155545">
    <property type="protein sequence ID" value="KAF9472354.1"/>
    <property type="molecule type" value="Genomic_DNA"/>
</dbReference>
<feature type="signal peptide" evidence="1">
    <location>
        <begin position="1"/>
        <end position="16"/>
    </location>
</feature>
<evidence type="ECO:0000256" key="1">
    <source>
        <dbReference type="SAM" id="SignalP"/>
    </source>
</evidence>
<dbReference type="AlphaFoldDB" id="A0A9P5YN47"/>
<dbReference type="Proteomes" id="UP000807469">
    <property type="component" value="Unassembled WGS sequence"/>
</dbReference>
<organism evidence="2 3">
    <name type="scientific">Pholiota conissans</name>
    <dbReference type="NCBI Taxonomy" id="109636"/>
    <lineage>
        <taxon>Eukaryota</taxon>
        <taxon>Fungi</taxon>
        <taxon>Dikarya</taxon>
        <taxon>Basidiomycota</taxon>
        <taxon>Agaricomycotina</taxon>
        <taxon>Agaricomycetes</taxon>
        <taxon>Agaricomycetidae</taxon>
        <taxon>Agaricales</taxon>
        <taxon>Agaricineae</taxon>
        <taxon>Strophariaceae</taxon>
        <taxon>Pholiota</taxon>
    </lineage>
</organism>
<accession>A0A9P5YN47</accession>
<comment type="caution">
    <text evidence="2">The sequence shown here is derived from an EMBL/GenBank/DDBJ whole genome shotgun (WGS) entry which is preliminary data.</text>
</comment>
<evidence type="ECO:0000313" key="2">
    <source>
        <dbReference type="EMBL" id="KAF9472354.1"/>
    </source>
</evidence>
<sequence length="193" mass="20668">MPPILLLLFNLLAAKAFTAASILFSLLGASVSKITCESDFSPPSELSFLQRWPPSFASSFGRPSRELERSCQWGGAGADENERSGARRPLGVIFGFKSLETTPGEGAGTACRRRGLGLMVTSDRLLSSAGATVVFVGRSYTSRSRAYNSHGPSWQMHAIQQSVRLPVGSFSADVHLLRISCQSTSVVSISLLV</sequence>
<feature type="chain" id="PRO_5040324921" description="Secreted protein" evidence="1">
    <location>
        <begin position="17"/>
        <end position="193"/>
    </location>
</feature>
<keyword evidence="1" id="KW-0732">Signal</keyword>
<keyword evidence="3" id="KW-1185">Reference proteome</keyword>
<evidence type="ECO:0008006" key="4">
    <source>
        <dbReference type="Google" id="ProtNLM"/>
    </source>
</evidence>
<name>A0A9P5YN47_9AGAR</name>